<dbReference type="GO" id="GO:0006351">
    <property type="term" value="P:DNA-templated transcription"/>
    <property type="evidence" value="ECO:0007669"/>
    <property type="project" value="InterPro"/>
</dbReference>
<dbReference type="Pfam" id="PF00978">
    <property type="entry name" value="RdRP_2"/>
    <property type="match status" value="1"/>
</dbReference>
<dbReference type="GO" id="GO:0039694">
    <property type="term" value="P:viral RNA genome replication"/>
    <property type="evidence" value="ECO:0007669"/>
    <property type="project" value="InterPro"/>
</dbReference>
<evidence type="ECO:0000313" key="6">
    <source>
        <dbReference type="EMBL" id="QED42923.1"/>
    </source>
</evidence>
<dbReference type="SUPFAM" id="SSF56672">
    <property type="entry name" value="DNA/RNA polymerases"/>
    <property type="match status" value="1"/>
</dbReference>
<proteinExistence type="predicted"/>
<keyword evidence="4" id="KW-0693">Viral RNA replication</keyword>
<dbReference type="InterPro" id="IPR007094">
    <property type="entry name" value="RNA-dir_pol_PSvirus"/>
</dbReference>
<organism evidence="6">
    <name type="scientific">Uromyces virgavirus F</name>
    <dbReference type="NCBI Taxonomy" id="2592728"/>
    <lineage>
        <taxon>Viruses</taxon>
        <taxon>Riboviria</taxon>
        <taxon>Orthornavirae</taxon>
        <taxon>Kitrinoviricota</taxon>
        <taxon>Alsuviricetes</taxon>
        <taxon>Martellivirales</taxon>
        <taxon>Virgaviridae</taxon>
    </lineage>
</organism>
<evidence type="ECO:0000256" key="1">
    <source>
        <dbReference type="ARBA" id="ARBA00022484"/>
    </source>
</evidence>
<gene>
    <name evidence="6" type="primary">ORF1</name>
</gene>
<dbReference type="GO" id="GO:0003968">
    <property type="term" value="F:RNA-directed RNA polymerase activity"/>
    <property type="evidence" value="ECO:0007669"/>
    <property type="project" value="UniProtKB-KW"/>
</dbReference>
<keyword evidence="2" id="KW-0808">Transferase</keyword>
<name>A0A7G3W8U8_9VIRU</name>
<protein>
    <submittedName>
        <fullName evidence="6">Putative RdRp</fullName>
    </submittedName>
</protein>
<dbReference type="InterPro" id="IPR043502">
    <property type="entry name" value="DNA/RNA_pol_sf"/>
</dbReference>
<sequence length="1151" mass="129160">MSTTLQFEEGMVKRMEEINKADIGQPESEAYRMADAALQEMLATTALQKAVSAVQKTRILVTAAVGATTLRILSALHPNFEFVTCALGKPVGAEVEAMRDAVVCALTEKLYIEGEMMIHVGGSDVQHVPYGRNVHCEFPAYTVSVLAAKERRRKELLALYKEIAKVNEAMGGECLTFAALHRSLCKGSCTPSLCAQFAPAMLFDLLAVPMSQTQVCAALVMHDADVAEIMLPVEVQSLGGAAGVIPGTEVRAVYDPATDLINYDVAMGSVEFPPTPRSIVIEFLHRSAVQHAGSTFKFEIQEEYGFFRRITVTRVRALVDLDVTHSVWTPDGEDFIRVTVPKIKKLGLDPSRSENFYEASVLVKKSLFNSAFTYALSLERKVMSINLIRTKIASINDRVVVKGTSVELHERLDQSVLDVVSLGVFLIAYEDRFRAAEGFRIGSEQVHTMRTVGRGGFILDAARCCMGYAADSVRAALDHTVEPVLEKLDRAYTRSKRMMSATVRSDVLRSDFRSIVFKGVREPESWVAVVFSDHGPGALLSKIWSRVKLVSLCEPRALEQSSMDWYGDAFLDFESGIEPSFGSCAYEAEVLDPMDSLEYGNTYEAEHLVEAAKVTMAHTDAGPDDAGDLRYDRVRTTDACYRIPCQLKGLSGCIASPTDVVNETYTKIFPAVAQADMSRDLELFEEANTDFALNCYYMRLPADVQSSVLGPRYMSRLVGPNRPNAKPTTKNMLAALIKRNADANVLKVAEDADLSHKVWEKFKREYCREDIDDHLRRLRKQPIREAFPLFMNWLNTADGRKISGAMKTMLEEDDQLRDLPLNEFVAMFKGQVKPTLSGSAHAAYAKFQTIVYYDDKRINVFWSAIMRDVAARFESCLAPQVYVALRGDRKLREDHLSQYWPYGSEDMAFIQVDISEYDKSQESRTRHLEDLIFRELGMLDDYIDLWSYSHIDTTIRVLGMGIKMVVAYQRKSGDATTALGNVMLNMMASAYVFGKPTVSISQGDDGLIIRPCGGLDLSNVAAIYGQLFNLPVKLIVQTTTISSIPYAMSCFYVPDVEAKRVYVVPDPVRSVESHSKALTQDEDKFQEKWVSYQDRVQMWRAPYPMRDFTRMFQSWYDCPNVDVERFMLAKVSLGNDAKTYRDIWEEDARMR</sequence>
<dbReference type="EMBL" id="MK231062">
    <property type="protein sequence ID" value="QED42923.1"/>
    <property type="molecule type" value="Genomic_RNA"/>
</dbReference>
<feature type="domain" description="RdRp catalytic" evidence="5">
    <location>
        <begin position="907"/>
        <end position="1018"/>
    </location>
</feature>
<evidence type="ECO:0000256" key="2">
    <source>
        <dbReference type="ARBA" id="ARBA00022679"/>
    </source>
</evidence>
<evidence type="ECO:0000259" key="5">
    <source>
        <dbReference type="PROSITE" id="PS50507"/>
    </source>
</evidence>
<evidence type="ECO:0000256" key="4">
    <source>
        <dbReference type="ARBA" id="ARBA00022953"/>
    </source>
</evidence>
<dbReference type="GO" id="GO:0003723">
    <property type="term" value="F:RNA binding"/>
    <property type="evidence" value="ECO:0007669"/>
    <property type="project" value="InterPro"/>
</dbReference>
<evidence type="ECO:0000256" key="3">
    <source>
        <dbReference type="ARBA" id="ARBA00022695"/>
    </source>
</evidence>
<dbReference type="PROSITE" id="PS50507">
    <property type="entry name" value="RDRP_SSRNA_POS"/>
    <property type="match status" value="1"/>
</dbReference>
<keyword evidence="1" id="KW-0696">RNA-directed RNA polymerase</keyword>
<keyword evidence="3" id="KW-0548">Nucleotidyltransferase</keyword>
<reference evidence="6" key="1">
    <citation type="submission" date="2018-11" db="EMBL/GenBank/DDBJ databases">
        <authorList>
            <person name="Jo Y."/>
            <person name="Cho W.K."/>
        </authorList>
    </citation>
    <scope>NUCLEOTIDE SEQUENCE</scope>
    <source>
        <strain evidence="6">Won</strain>
    </source>
</reference>
<accession>A0A7G3W8U8</accession>
<dbReference type="InterPro" id="IPR001788">
    <property type="entry name" value="RNA-dep_RNA_pol_alsuvir"/>
</dbReference>